<protein>
    <submittedName>
        <fullName evidence="1">Uncharacterized protein</fullName>
    </submittedName>
</protein>
<dbReference type="Proteomes" id="UP000684084">
    <property type="component" value="Unassembled WGS sequence"/>
</dbReference>
<reference evidence="1" key="1">
    <citation type="submission" date="2020-05" db="EMBL/GenBank/DDBJ databases">
        <authorList>
            <person name="Rincon C."/>
            <person name="Sanders R I."/>
            <person name="Robbins C."/>
            <person name="Chaturvedi A."/>
        </authorList>
    </citation>
    <scope>NUCLEOTIDE SEQUENCE</scope>
    <source>
        <strain evidence="1">CHB12</strain>
    </source>
</reference>
<organism evidence="1 2">
    <name type="scientific">Rhizophagus irregularis</name>
    <dbReference type="NCBI Taxonomy" id="588596"/>
    <lineage>
        <taxon>Eukaryota</taxon>
        <taxon>Fungi</taxon>
        <taxon>Fungi incertae sedis</taxon>
        <taxon>Mucoromycota</taxon>
        <taxon>Glomeromycotina</taxon>
        <taxon>Glomeromycetes</taxon>
        <taxon>Glomerales</taxon>
        <taxon>Glomeraceae</taxon>
        <taxon>Rhizophagus</taxon>
    </lineage>
</organism>
<evidence type="ECO:0000313" key="2">
    <source>
        <dbReference type="Proteomes" id="UP000684084"/>
    </source>
</evidence>
<dbReference type="VEuPathDB" id="FungiDB:RhiirFUN_020226"/>
<sequence>MLVDIEKYVIQGRMDSASIYLLLKHDYGRIPNPLWINQLIDQYPAAAKYLSDTLYINKKKSWAIPWIHKRFTTEAQSTQRIESINRHIHDKVNRATSLYDLLLNIKDHVRNEEHFEYFELERNAIPQLSVCYDINRITEWQNLINVEIDNKEISNGIREQEQDVRQILFKSLIKNIPPEAILEECRWYLDINIQLDNLSPISVYGTQTEDRVGMKKSITFQHFFSFWVDSHVSNLAIKLTKAIYAELFGLSKKAIDCALKANMQHELMNLLKSFIYDIYNKNVKIQETQETFTDINNPAITKHKG</sequence>
<evidence type="ECO:0000313" key="1">
    <source>
        <dbReference type="EMBL" id="CAB5329892.1"/>
    </source>
</evidence>
<dbReference type="EMBL" id="CAGKOT010000004">
    <property type="protein sequence ID" value="CAB5329892.1"/>
    <property type="molecule type" value="Genomic_DNA"/>
</dbReference>
<gene>
    <name evidence="1" type="ORF">CHRIB12_LOCUS2833</name>
</gene>
<dbReference type="AlphaFoldDB" id="A0A915YTE0"/>
<dbReference type="OrthoDB" id="2367255at2759"/>
<proteinExistence type="predicted"/>
<accession>A0A915YTE0</accession>
<name>A0A915YTE0_9GLOM</name>
<comment type="caution">
    <text evidence="1">The sequence shown here is derived from an EMBL/GenBank/DDBJ whole genome shotgun (WGS) entry which is preliminary data.</text>
</comment>